<accession>A0A4Y2W3J2</accession>
<gene>
    <name evidence="1" type="ORF">AVEN_225110_1</name>
</gene>
<protein>
    <submittedName>
        <fullName evidence="1">Uncharacterized protein</fullName>
    </submittedName>
</protein>
<name>A0A4Y2W3J2_ARAVE</name>
<reference evidence="1 2" key="1">
    <citation type="journal article" date="2019" name="Sci. Rep.">
        <title>Orb-weaving spider Araneus ventricosus genome elucidates the spidroin gene catalogue.</title>
        <authorList>
            <person name="Kono N."/>
            <person name="Nakamura H."/>
            <person name="Ohtoshi R."/>
            <person name="Moran D.A.P."/>
            <person name="Shinohara A."/>
            <person name="Yoshida Y."/>
            <person name="Fujiwara M."/>
            <person name="Mori M."/>
            <person name="Tomita M."/>
            <person name="Arakawa K."/>
        </authorList>
    </citation>
    <scope>NUCLEOTIDE SEQUENCE [LARGE SCALE GENOMIC DNA]</scope>
</reference>
<sequence>MTGYIHSPSSASRLACSLDGRPVAALYKMAAMQEMSFCVLEYAKCSSVASVQRAFLRKYGKAAPGHLCYVPEPCNCPAVYNLMSTAVSRSLRYLSIISCYSHGKSLPSNASLMVGKRVLQGEAWSDLSDCYGTHDFGDHFGDLATNLATFATNR</sequence>
<evidence type="ECO:0000313" key="1">
    <source>
        <dbReference type="EMBL" id="GBO31845.1"/>
    </source>
</evidence>
<comment type="caution">
    <text evidence="1">The sequence shown here is derived from an EMBL/GenBank/DDBJ whole genome shotgun (WGS) entry which is preliminary data.</text>
</comment>
<evidence type="ECO:0000313" key="2">
    <source>
        <dbReference type="Proteomes" id="UP000499080"/>
    </source>
</evidence>
<organism evidence="1 2">
    <name type="scientific">Araneus ventricosus</name>
    <name type="common">Orbweaver spider</name>
    <name type="synonym">Epeira ventricosa</name>
    <dbReference type="NCBI Taxonomy" id="182803"/>
    <lineage>
        <taxon>Eukaryota</taxon>
        <taxon>Metazoa</taxon>
        <taxon>Ecdysozoa</taxon>
        <taxon>Arthropoda</taxon>
        <taxon>Chelicerata</taxon>
        <taxon>Arachnida</taxon>
        <taxon>Araneae</taxon>
        <taxon>Araneomorphae</taxon>
        <taxon>Entelegynae</taxon>
        <taxon>Araneoidea</taxon>
        <taxon>Araneidae</taxon>
        <taxon>Araneus</taxon>
    </lineage>
</organism>
<dbReference type="Proteomes" id="UP000499080">
    <property type="component" value="Unassembled WGS sequence"/>
</dbReference>
<dbReference type="EMBL" id="BGPR01055231">
    <property type="protein sequence ID" value="GBO31845.1"/>
    <property type="molecule type" value="Genomic_DNA"/>
</dbReference>
<proteinExistence type="predicted"/>
<dbReference type="AlphaFoldDB" id="A0A4Y2W3J2"/>
<keyword evidence="2" id="KW-1185">Reference proteome</keyword>